<proteinExistence type="inferred from homology"/>
<dbReference type="InterPro" id="IPR029039">
    <property type="entry name" value="Flavoprotein-like_sf"/>
</dbReference>
<dbReference type="RefSeq" id="WP_099242582.1">
    <property type="nucleotide sequence ID" value="NZ_FXXP01000001.1"/>
</dbReference>
<evidence type="ECO:0000313" key="5">
    <source>
        <dbReference type="Proteomes" id="UP000225972"/>
    </source>
</evidence>
<reference evidence="5" key="1">
    <citation type="submission" date="2017-05" db="EMBL/GenBank/DDBJ databases">
        <authorList>
            <person name="Rodrigo-Torres L."/>
            <person name="Arahal R. D."/>
            <person name="Lucena T."/>
        </authorList>
    </citation>
    <scope>NUCLEOTIDE SEQUENCE [LARGE SCALE GENOMIC DNA]</scope>
    <source>
        <strain evidence="5">CECT 8649</strain>
    </source>
</reference>
<organism evidence="4 5">
    <name type="scientific">Pelagimonas phthalicica</name>
    <dbReference type="NCBI Taxonomy" id="1037362"/>
    <lineage>
        <taxon>Bacteria</taxon>
        <taxon>Pseudomonadati</taxon>
        <taxon>Pseudomonadota</taxon>
        <taxon>Alphaproteobacteria</taxon>
        <taxon>Rhodobacterales</taxon>
        <taxon>Roseobacteraceae</taxon>
        <taxon>Pelagimonas</taxon>
    </lineage>
</organism>
<protein>
    <recommendedName>
        <fullName evidence="3">Flavodoxin-like fold domain-containing protein</fullName>
    </recommendedName>
</protein>
<evidence type="ECO:0000259" key="3">
    <source>
        <dbReference type="Pfam" id="PF02525"/>
    </source>
</evidence>
<dbReference type="Gene3D" id="3.40.50.360">
    <property type="match status" value="1"/>
</dbReference>
<dbReference type="OrthoDB" id="9798454at2"/>
<comment type="similarity">
    <text evidence="1">Belongs to the NAD(P)H dehydrogenase (quinone) family.</text>
</comment>
<dbReference type="InterPro" id="IPR051545">
    <property type="entry name" value="NAD(P)H_dehydrogenase_qn"/>
</dbReference>
<keyword evidence="2" id="KW-0560">Oxidoreductase</keyword>
<gene>
    <name evidence="4" type="ORF">TRP8649_00707</name>
</gene>
<feature type="domain" description="Flavodoxin-like fold" evidence="3">
    <location>
        <begin position="4"/>
        <end position="187"/>
    </location>
</feature>
<evidence type="ECO:0000313" key="4">
    <source>
        <dbReference type="EMBL" id="SMX26623.1"/>
    </source>
</evidence>
<dbReference type="EMBL" id="FXXP01000001">
    <property type="protein sequence ID" value="SMX26623.1"/>
    <property type="molecule type" value="Genomic_DNA"/>
</dbReference>
<dbReference type="PANTHER" id="PTHR10204">
    <property type="entry name" value="NAD P H OXIDOREDUCTASE-RELATED"/>
    <property type="match status" value="1"/>
</dbReference>
<sequence length="196" mass="21881">MTRNIFVFDAHPVANTLNAHLAKTYADAARTAGHQVTTMSLSDMQFDPDFGQTHYRQTKPFEPDLETFMQALEAADHLVMTMPMWWGSYPAKTKALLDRALMTGRAFDTRNANFVGLPKPLLTGRSARVIITSDTPSFFQKWVYGNAFQKQIRNQVLSFVGIKPSKFTWLAAAGQPKDGQVEKWAAKIAVLGRAGQ</sequence>
<dbReference type="Proteomes" id="UP000225972">
    <property type="component" value="Unassembled WGS sequence"/>
</dbReference>
<evidence type="ECO:0000256" key="2">
    <source>
        <dbReference type="ARBA" id="ARBA00023002"/>
    </source>
</evidence>
<dbReference type="Pfam" id="PF02525">
    <property type="entry name" value="Flavodoxin_2"/>
    <property type="match status" value="1"/>
</dbReference>
<dbReference type="GO" id="GO:0003955">
    <property type="term" value="F:NAD(P)H dehydrogenase (quinone) activity"/>
    <property type="evidence" value="ECO:0007669"/>
    <property type="project" value="TreeGrafter"/>
</dbReference>
<dbReference type="SUPFAM" id="SSF52218">
    <property type="entry name" value="Flavoproteins"/>
    <property type="match status" value="1"/>
</dbReference>
<dbReference type="PANTHER" id="PTHR10204:SF34">
    <property type="entry name" value="NAD(P)H DEHYDROGENASE [QUINONE] 1 ISOFORM 1"/>
    <property type="match status" value="1"/>
</dbReference>
<dbReference type="InterPro" id="IPR003680">
    <property type="entry name" value="Flavodoxin_fold"/>
</dbReference>
<dbReference type="GO" id="GO:0005829">
    <property type="term" value="C:cytosol"/>
    <property type="evidence" value="ECO:0007669"/>
    <property type="project" value="TreeGrafter"/>
</dbReference>
<accession>A0A238J8E9</accession>
<keyword evidence="5" id="KW-1185">Reference proteome</keyword>
<name>A0A238J8E9_9RHOB</name>
<dbReference type="AlphaFoldDB" id="A0A238J8E9"/>
<evidence type="ECO:0000256" key="1">
    <source>
        <dbReference type="ARBA" id="ARBA00006252"/>
    </source>
</evidence>